<evidence type="ECO:0000313" key="2">
    <source>
        <dbReference type="EMBL" id="MFC7317712.1"/>
    </source>
</evidence>
<dbReference type="GeneID" id="79315607"/>
<name>A0ABD6AC01_9EURY</name>
<dbReference type="Pfam" id="PF26490">
    <property type="entry name" value="DUF8159"/>
    <property type="match status" value="1"/>
</dbReference>
<dbReference type="AlphaFoldDB" id="A0ABD6AC01"/>
<dbReference type="Proteomes" id="UP001596547">
    <property type="component" value="Unassembled WGS sequence"/>
</dbReference>
<protein>
    <recommendedName>
        <fullName evidence="1">DUF8159 domain-containing protein</fullName>
    </recommendedName>
</protein>
<evidence type="ECO:0000259" key="1">
    <source>
        <dbReference type="Pfam" id="PF26490"/>
    </source>
</evidence>
<feature type="domain" description="DUF8159" evidence="1">
    <location>
        <begin position="66"/>
        <end position="172"/>
    </location>
</feature>
<proteinExistence type="predicted"/>
<keyword evidence="3" id="KW-1185">Reference proteome</keyword>
<accession>A0ABD6AC01</accession>
<evidence type="ECO:0000313" key="3">
    <source>
        <dbReference type="Proteomes" id="UP001596547"/>
    </source>
</evidence>
<reference evidence="2 3" key="1">
    <citation type="journal article" date="2019" name="Int. J. Syst. Evol. Microbiol.">
        <title>The Global Catalogue of Microorganisms (GCM) 10K type strain sequencing project: providing services to taxonomists for standard genome sequencing and annotation.</title>
        <authorList>
            <consortium name="The Broad Institute Genomics Platform"/>
            <consortium name="The Broad Institute Genome Sequencing Center for Infectious Disease"/>
            <person name="Wu L."/>
            <person name="Ma J."/>
        </authorList>
    </citation>
    <scope>NUCLEOTIDE SEQUENCE [LARGE SCALE GENOMIC DNA]</scope>
    <source>
        <strain evidence="2 3">PSR21</strain>
    </source>
</reference>
<gene>
    <name evidence="2" type="ORF">ACFQPE_13075</name>
</gene>
<dbReference type="RefSeq" id="WP_276303046.1">
    <property type="nucleotide sequence ID" value="NZ_CP119992.1"/>
</dbReference>
<dbReference type="InterPro" id="IPR058473">
    <property type="entry name" value="DUF8159"/>
</dbReference>
<organism evidence="2 3">
    <name type="scientific">Halomarina halobia</name>
    <dbReference type="NCBI Taxonomy" id="3033386"/>
    <lineage>
        <taxon>Archaea</taxon>
        <taxon>Methanobacteriati</taxon>
        <taxon>Methanobacteriota</taxon>
        <taxon>Stenosarchaea group</taxon>
        <taxon>Halobacteria</taxon>
        <taxon>Halobacteriales</taxon>
        <taxon>Natronomonadaceae</taxon>
        <taxon>Halomarina</taxon>
    </lineage>
</organism>
<dbReference type="EMBL" id="JBHTBF010000002">
    <property type="protein sequence ID" value="MFC7317712.1"/>
    <property type="molecule type" value="Genomic_DNA"/>
</dbReference>
<comment type="caution">
    <text evidence="2">The sequence shown here is derived from an EMBL/GenBank/DDBJ whole genome shotgun (WGS) entry which is preliminary data.</text>
</comment>
<sequence length="175" mass="18761">MRRRDFLPLVVLPIAGCAERVRLPAEGSQRHAKEPPVSELTPDLPVTRKTSIAKRGIEDAPGEVSDVEGFRGALEARAVAVERLEQGDERHSLDHALGSFDETGLAHALGDVAGVYAAYARSVDDPRPLAATVLYEGEPAGEYEIPVAWAAEYDEGILTAKEYAEKVLGTAKATA</sequence>